<evidence type="ECO:0000313" key="2">
    <source>
        <dbReference type="EMBL" id="HGE66631.1"/>
    </source>
</evidence>
<dbReference type="AlphaFoldDB" id="A0A7C3UCE4"/>
<dbReference type="GO" id="GO:0016747">
    <property type="term" value="F:acyltransferase activity, transferring groups other than amino-acyl groups"/>
    <property type="evidence" value="ECO:0007669"/>
    <property type="project" value="InterPro"/>
</dbReference>
<proteinExistence type="predicted"/>
<gene>
    <name evidence="3" type="ORF">ENT89_00205</name>
    <name evidence="2" type="ORF">ENX77_05910</name>
</gene>
<protein>
    <recommendedName>
        <fullName evidence="1">N-acetyltransferase domain-containing protein</fullName>
    </recommendedName>
</protein>
<dbReference type="EMBL" id="DTAK01000001">
    <property type="protein sequence ID" value="HGU58655.1"/>
    <property type="molecule type" value="Genomic_DNA"/>
</dbReference>
<dbReference type="PROSITE" id="PS51186">
    <property type="entry name" value="GNAT"/>
    <property type="match status" value="1"/>
</dbReference>
<sequence length="264" mass="31484">MIDMSKYKPFREMAKTCKTREIREKKVIWPKFHLESYFGGKYRARVLRSADVEEVAELWRMGYPEIYGSNYDFVLYPEKIKERVALEDRWERDRFEKEFCMVVAEERGTGKILSAALLKKDDKNLEIEYSMLVTHPEYRRQHIPLGIGLAIAEKIKESGAEYLIAFLETWHDITQKLCISRGWKIAGIFPGRFTRWAGDNREYRGCVVYMYTFINNGEKYATKPEEWSLAPEVWEVWKCLDRINKEIEKRAEKYDIETIKEMIL</sequence>
<evidence type="ECO:0000259" key="1">
    <source>
        <dbReference type="PROSITE" id="PS51186"/>
    </source>
</evidence>
<accession>A0A7C3UCE4</accession>
<dbReference type="Gene3D" id="3.40.630.30">
    <property type="match status" value="1"/>
</dbReference>
<name>A0A7C3UCE4_9EURY</name>
<dbReference type="EMBL" id="DTPI01000031">
    <property type="protein sequence ID" value="HGE66631.1"/>
    <property type="molecule type" value="Genomic_DNA"/>
</dbReference>
<comment type="caution">
    <text evidence="2">The sequence shown here is derived from an EMBL/GenBank/DDBJ whole genome shotgun (WGS) entry which is preliminary data.</text>
</comment>
<dbReference type="InterPro" id="IPR016181">
    <property type="entry name" value="Acyl_CoA_acyltransferase"/>
</dbReference>
<dbReference type="InterPro" id="IPR000182">
    <property type="entry name" value="GNAT_dom"/>
</dbReference>
<feature type="domain" description="N-acetyltransferase" evidence="1">
    <location>
        <begin position="42"/>
        <end position="215"/>
    </location>
</feature>
<dbReference type="SUPFAM" id="SSF55729">
    <property type="entry name" value="Acyl-CoA N-acyltransferases (Nat)"/>
    <property type="match status" value="1"/>
</dbReference>
<reference evidence="2" key="1">
    <citation type="journal article" date="2020" name="mSystems">
        <title>Genome- and Community-Level Interaction Insights into Carbon Utilization and Element Cycling Functions of Hydrothermarchaeota in Hydrothermal Sediment.</title>
        <authorList>
            <person name="Zhou Z."/>
            <person name="Liu Y."/>
            <person name="Xu W."/>
            <person name="Pan J."/>
            <person name="Luo Z.H."/>
            <person name="Li M."/>
        </authorList>
    </citation>
    <scope>NUCLEOTIDE SEQUENCE [LARGE SCALE GENOMIC DNA]</scope>
    <source>
        <strain evidence="3">SpSt-62</strain>
        <strain evidence="2">SpSt-97</strain>
    </source>
</reference>
<evidence type="ECO:0000313" key="3">
    <source>
        <dbReference type="EMBL" id="HGU58655.1"/>
    </source>
</evidence>
<organism evidence="2">
    <name type="scientific">Geoglobus ahangari</name>
    <dbReference type="NCBI Taxonomy" id="113653"/>
    <lineage>
        <taxon>Archaea</taxon>
        <taxon>Methanobacteriati</taxon>
        <taxon>Methanobacteriota</taxon>
        <taxon>Archaeoglobi</taxon>
        <taxon>Archaeoglobales</taxon>
        <taxon>Archaeoglobaceae</taxon>
        <taxon>Geoglobus</taxon>
    </lineage>
</organism>